<dbReference type="RefSeq" id="WP_146790512.1">
    <property type="nucleotide sequence ID" value="NZ_BAABIO010000003.1"/>
</dbReference>
<dbReference type="GO" id="GO:0030246">
    <property type="term" value="F:carbohydrate binding"/>
    <property type="evidence" value="ECO:0007669"/>
    <property type="project" value="InterPro"/>
</dbReference>
<sequence length="1099" mass="121178">MSSSLRKLLSFLLFLFPLFSFAQETTATLSGRITDGKGTPVEGATVATVYEPTGTKASTQTNNKGLFVLPNLKPGGPYTVAVSYVGFEEQKFENINLTLGNNPDLVVGLKNNDKALQEVVIQSARRPALNGVTIGRQQLSTLPTLGRSLSDFTRLTPQSNNNSFAGTNFRYNNVTLDGAINNDAIGFSNSFGGMSGGGQSGTAGAGTRTNPYSLDVIQEVQVQLAPYDVKLGNFTGGSVNAVTKSGTNAIHGSVYGYGRTQALVGKSVDGTNSKIGSDFHDYQWGATVGGPIVKNKAFYIFNFEQTRRQEPTFYNAGDPGAAISVADAQAIKNTLMSKYGYDVGSYDKYKIFTNSDKFFGRLDFNISPKSTLTLRGIYTNGWGNNLERTTTNFQFSSTDFTQHTKNYNLVAELKTRISNNLNNQLNVSYINVHEYRDFPGTLSPFMDIGSGAIWAGTWREASIYNMKQRTVELTDNLTFTKGINKFTFGTHNEFYNLTYGFINSWNGRWEYSSVPNFLADKPSRIRGAFTTDGKLANNRETIFNNPPNPYKVSLLSAYAQDEISVAKNFKLTPGLRLDYSGLADQPVTDPALNSVADYNSPNPTYTHTPFNQLTNKWLGKATLSPRLGFNWDVNNNQSVVVRGGTGIFTGRIPFAWLGYAYTLNGTTYGNIDYRPSSGQVVPLAVNPLYLKDTVTKYGGASASNTREVDVIDNNFKMPTIWRSNVAVDFKFGKGYKLTLDALYTKTLYDVKFQQINIKDSVQYYSNGPTQSPVYVGGKLYNPYSNVYLLTNTTQGYRYNLTAQISNTTNNIGMSTHRLNTNWSVAYTYGMSKDVANGIRNSFQSNYEVNPAIIPSSPVLSYSNFDLRHRIVATLGGTMAWNGTNSTSLAFFYSGQSGSPYSVVYASGGAPFGNAANANLPYIPKSQSDIRLVDKGSYTAAQQWADLNTFIESDSYLRMHRGQYAERNALRTPWNHELDVKLMHEFKLSRKDKSKTLQLSLDIFNVLNLLNNDWGHIAFVTNVNNYTVNLLTFAADPSVTNPALIDPVKNPTGIIPIGKPSSGYLPAFTFNKPTGVNGQYYTVDPLNSRWQGQLGVKFNF</sequence>
<evidence type="ECO:0000313" key="9">
    <source>
        <dbReference type="EMBL" id="QEC57807.1"/>
    </source>
</evidence>
<protein>
    <submittedName>
        <fullName evidence="9">TonB-dependent receptor</fullName>
    </submittedName>
</protein>
<keyword evidence="7" id="KW-0732">Signal</keyword>
<evidence type="ECO:0000256" key="7">
    <source>
        <dbReference type="SAM" id="SignalP"/>
    </source>
</evidence>
<proteinExistence type="predicted"/>
<evidence type="ECO:0000313" key="10">
    <source>
        <dbReference type="Proteomes" id="UP000321204"/>
    </source>
</evidence>
<dbReference type="GO" id="GO:0044718">
    <property type="term" value="P:siderophore transmembrane transport"/>
    <property type="evidence" value="ECO:0007669"/>
    <property type="project" value="TreeGrafter"/>
</dbReference>
<dbReference type="SUPFAM" id="SSF56935">
    <property type="entry name" value="Porins"/>
    <property type="match status" value="1"/>
</dbReference>
<reference evidence="9 10" key="1">
    <citation type="journal article" date="2015" name="Int. J. Syst. Evol. Microbiol.">
        <title>Flavisolibacter ginsenosidimutans sp. nov., with ginsenoside-converting activity isolated from soil used for cultivating ginseng.</title>
        <authorList>
            <person name="Zhao Y."/>
            <person name="Liu Q."/>
            <person name="Kang M.S."/>
            <person name="Jin F."/>
            <person name="Yu H."/>
            <person name="Im W.T."/>
        </authorList>
    </citation>
    <scope>NUCLEOTIDE SEQUENCE [LARGE SCALE GENOMIC DNA]</scope>
    <source>
        <strain evidence="9 10">Gsoil 636</strain>
    </source>
</reference>
<dbReference type="PANTHER" id="PTHR30069">
    <property type="entry name" value="TONB-DEPENDENT OUTER MEMBRANE RECEPTOR"/>
    <property type="match status" value="1"/>
</dbReference>
<organism evidence="9 10">
    <name type="scientific">Flavisolibacter ginsenosidimutans</name>
    <dbReference type="NCBI Taxonomy" id="661481"/>
    <lineage>
        <taxon>Bacteria</taxon>
        <taxon>Pseudomonadati</taxon>
        <taxon>Bacteroidota</taxon>
        <taxon>Chitinophagia</taxon>
        <taxon>Chitinophagales</taxon>
        <taxon>Chitinophagaceae</taxon>
        <taxon>Flavisolibacter</taxon>
    </lineage>
</organism>
<dbReference type="GO" id="GO:0015344">
    <property type="term" value="F:siderophore uptake transmembrane transporter activity"/>
    <property type="evidence" value="ECO:0007669"/>
    <property type="project" value="TreeGrafter"/>
</dbReference>
<evidence type="ECO:0000256" key="6">
    <source>
        <dbReference type="ARBA" id="ARBA00023237"/>
    </source>
</evidence>
<feature type="chain" id="PRO_5022661975" evidence="7">
    <location>
        <begin position="23"/>
        <end position="1099"/>
    </location>
</feature>
<evidence type="ECO:0000256" key="1">
    <source>
        <dbReference type="ARBA" id="ARBA00004571"/>
    </source>
</evidence>
<keyword evidence="2" id="KW-0813">Transport</keyword>
<evidence type="ECO:0000256" key="4">
    <source>
        <dbReference type="ARBA" id="ARBA00022692"/>
    </source>
</evidence>
<dbReference type="SUPFAM" id="SSF49452">
    <property type="entry name" value="Starch-binding domain-like"/>
    <property type="match status" value="1"/>
</dbReference>
<dbReference type="Gene3D" id="2.60.40.1120">
    <property type="entry name" value="Carboxypeptidase-like, regulatory domain"/>
    <property type="match status" value="1"/>
</dbReference>
<keyword evidence="5" id="KW-0472">Membrane</keyword>
<name>A0A5B8UMB1_9BACT</name>
<evidence type="ECO:0000256" key="2">
    <source>
        <dbReference type="ARBA" id="ARBA00022448"/>
    </source>
</evidence>
<dbReference type="InterPro" id="IPR013784">
    <property type="entry name" value="Carb-bd-like_fold"/>
</dbReference>
<dbReference type="Gene3D" id="2.40.170.20">
    <property type="entry name" value="TonB-dependent receptor, beta-barrel domain"/>
    <property type="match status" value="1"/>
</dbReference>
<feature type="domain" description="TonB-dependent transporter Oar-like beta-barrel" evidence="8">
    <location>
        <begin position="352"/>
        <end position="1010"/>
    </location>
</feature>
<dbReference type="PANTHER" id="PTHR30069:SF46">
    <property type="entry name" value="OAR PROTEIN"/>
    <property type="match status" value="1"/>
</dbReference>
<feature type="signal peptide" evidence="7">
    <location>
        <begin position="1"/>
        <end position="22"/>
    </location>
</feature>
<dbReference type="InterPro" id="IPR036942">
    <property type="entry name" value="Beta-barrel_TonB_sf"/>
</dbReference>
<evidence type="ECO:0000256" key="3">
    <source>
        <dbReference type="ARBA" id="ARBA00022452"/>
    </source>
</evidence>
<dbReference type="GO" id="GO:0009279">
    <property type="term" value="C:cell outer membrane"/>
    <property type="evidence" value="ECO:0007669"/>
    <property type="project" value="UniProtKB-SubCell"/>
</dbReference>
<dbReference type="EMBL" id="CP042433">
    <property type="protein sequence ID" value="QEC57807.1"/>
    <property type="molecule type" value="Genomic_DNA"/>
</dbReference>
<dbReference type="Pfam" id="PF25183">
    <property type="entry name" value="OMP_b-brl_4"/>
    <property type="match status" value="2"/>
</dbReference>
<keyword evidence="9" id="KW-0675">Receptor</keyword>
<keyword evidence="6" id="KW-0998">Cell outer membrane</keyword>
<dbReference type="KEGG" id="fgg:FSB75_18490"/>
<gene>
    <name evidence="9" type="ORF">FSB75_18490</name>
</gene>
<dbReference type="InterPro" id="IPR057601">
    <property type="entry name" value="Oar-like_b-barrel"/>
</dbReference>
<dbReference type="OrthoDB" id="9768147at2"/>
<dbReference type="Pfam" id="PF13620">
    <property type="entry name" value="CarboxypepD_reg"/>
    <property type="match status" value="1"/>
</dbReference>
<accession>A0A5B8UMB1</accession>
<keyword evidence="4" id="KW-0812">Transmembrane</keyword>
<evidence type="ECO:0000256" key="5">
    <source>
        <dbReference type="ARBA" id="ARBA00023136"/>
    </source>
</evidence>
<dbReference type="InterPro" id="IPR039426">
    <property type="entry name" value="TonB-dep_rcpt-like"/>
</dbReference>
<keyword evidence="10" id="KW-1185">Reference proteome</keyword>
<dbReference type="AlphaFoldDB" id="A0A5B8UMB1"/>
<feature type="domain" description="TonB-dependent transporter Oar-like beta-barrel" evidence="8">
    <location>
        <begin position="242"/>
        <end position="334"/>
    </location>
</feature>
<dbReference type="Proteomes" id="UP000321204">
    <property type="component" value="Chromosome"/>
</dbReference>
<keyword evidence="3" id="KW-1134">Transmembrane beta strand</keyword>
<comment type="subcellular location">
    <subcellularLocation>
        <location evidence="1">Cell outer membrane</location>
        <topology evidence="1">Multi-pass membrane protein</topology>
    </subcellularLocation>
</comment>
<evidence type="ECO:0000259" key="8">
    <source>
        <dbReference type="Pfam" id="PF25183"/>
    </source>
</evidence>